<dbReference type="InterPro" id="IPR005794">
    <property type="entry name" value="Fmt"/>
</dbReference>
<dbReference type="InterPro" id="IPR041711">
    <property type="entry name" value="Met-tRNA-FMT_N"/>
</dbReference>
<dbReference type="Pfam" id="PF00551">
    <property type="entry name" value="Formyl_trans_N"/>
    <property type="match status" value="1"/>
</dbReference>
<evidence type="ECO:0000256" key="5">
    <source>
        <dbReference type="ARBA" id="ARBA00022679"/>
    </source>
</evidence>
<accession>A0ABU4RX92</accession>
<reference evidence="11 12" key="1">
    <citation type="submission" date="2023-11" db="EMBL/GenBank/DDBJ databases">
        <title>Gilvimarinus fulvus sp. nov., isolated from the surface of Kelp.</title>
        <authorList>
            <person name="Sun Y.Y."/>
            <person name="Gong Y."/>
            <person name="Du Z.J."/>
        </authorList>
    </citation>
    <scope>NUCLEOTIDE SEQUENCE [LARGE SCALE GENOMIC DNA]</scope>
    <source>
        <strain evidence="11 12">SDUM040013</strain>
    </source>
</reference>
<evidence type="ECO:0000259" key="10">
    <source>
        <dbReference type="Pfam" id="PF02911"/>
    </source>
</evidence>
<dbReference type="GO" id="GO:0004479">
    <property type="term" value="F:methionyl-tRNA formyltransferase activity"/>
    <property type="evidence" value="ECO:0007669"/>
    <property type="project" value="UniProtKB-EC"/>
</dbReference>
<dbReference type="SUPFAM" id="SSF53328">
    <property type="entry name" value="Formyltransferase"/>
    <property type="match status" value="1"/>
</dbReference>
<dbReference type="Pfam" id="PF02911">
    <property type="entry name" value="Formyl_trans_C"/>
    <property type="match status" value="1"/>
</dbReference>
<evidence type="ECO:0000313" key="11">
    <source>
        <dbReference type="EMBL" id="MDX6848841.1"/>
    </source>
</evidence>
<dbReference type="Gene3D" id="3.10.25.10">
    <property type="entry name" value="Formyl transferase, C-terminal domain"/>
    <property type="match status" value="1"/>
</dbReference>
<dbReference type="PROSITE" id="PS00373">
    <property type="entry name" value="GART"/>
    <property type="match status" value="1"/>
</dbReference>
<sequence>MSSPLRIIFAGTPEFAATHLQVLIDSPHQIVGCYTQPDRPAGRGKKLKPSPVKQAAEAAGIPVLQPHNFKEADAQAELAALNADLMVVVAYGLLLPKAVLDTPPLGCINVHASLLPRWRGAAPIQRAIEAGDSESGVTIMQMDVGLDTGAMLVEAHCPITPSDTGGSLHDNLMRLGGPALLTAIGQLATGTAKPRKQDDTKANYAAKISKAEAEIDWSAPACEIDRKIRAFNPFPVAFTRPAQAPDDRIRIWQASPGPNSQGQAGQILAINRDHIVVACGAGSLCIETLQMPGKRALPVADILRGNANLFAIGDRMLEPGQ</sequence>
<keyword evidence="5 8" id="KW-0808">Transferase</keyword>
<comment type="similarity">
    <text evidence="2 8">Belongs to the Fmt family.</text>
</comment>
<dbReference type="EMBL" id="JAXAFO010000007">
    <property type="protein sequence ID" value="MDX6848841.1"/>
    <property type="molecule type" value="Genomic_DNA"/>
</dbReference>
<dbReference type="InterPro" id="IPR011034">
    <property type="entry name" value="Formyl_transferase-like_C_sf"/>
</dbReference>
<dbReference type="InterPro" id="IPR005793">
    <property type="entry name" value="Formyl_trans_C"/>
</dbReference>
<dbReference type="InterPro" id="IPR001555">
    <property type="entry name" value="GART_AS"/>
</dbReference>
<evidence type="ECO:0000256" key="3">
    <source>
        <dbReference type="ARBA" id="ARBA00012261"/>
    </source>
</evidence>
<dbReference type="RefSeq" id="WP_302723891.1">
    <property type="nucleotide sequence ID" value="NZ_JAULRU010000705.1"/>
</dbReference>
<dbReference type="EC" id="2.1.2.9" evidence="3 8"/>
<keyword evidence="6 8" id="KW-0648">Protein biosynthesis</keyword>
<dbReference type="HAMAP" id="MF_00182">
    <property type="entry name" value="Formyl_trans"/>
    <property type="match status" value="1"/>
</dbReference>
<evidence type="ECO:0000256" key="7">
    <source>
        <dbReference type="ARBA" id="ARBA00048558"/>
    </source>
</evidence>
<dbReference type="NCBIfam" id="TIGR00460">
    <property type="entry name" value="fmt"/>
    <property type="match status" value="1"/>
</dbReference>
<evidence type="ECO:0000256" key="1">
    <source>
        <dbReference type="ARBA" id="ARBA00002606"/>
    </source>
</evidence>
<feature type="binding site" evidence="8">
    <location>
        <begin position="113"/>
        <end position="116"/>
    </location>
    <ligand>
        <name>(6S)-5,6,7,8-tetrahydrofolate</name>
        <dbReference type="ChEBI" id="CHEBI:57453"/>
    </ligand>
</feature>
<dbReference type="InterPro" id="IPR044135">
    <property type="entry name" value="Met-tRNA-FMT_C"/>
</dbReference>
<dbReference type="InterPro" id="IPR037022">
    <property type="entry name" value="Formyl_trans_C_sf"/>
</dbReference>
<dbReference type="SUPFAM" id="SSF50486">
    <property type="entry name" value="FMT C-terminal domain-like"/>
    <property type="match status" value="1"/>
</dbReference>
<comment type="function">
    <text evidence="1 8">Attaches a formyl group to the free amino group of methionyl-tRNA(fMet). The formyl group appears to play a dual role in the initiator identity of N-formylmethionyl-tRNA by promoting its recognition by IF2 and preventing the misappropriation of this tRNA by the elongation apparatus.</text>
</comment>
<dbReference type="PANTHER" id="PTHR11138:SF5">
    <property type="entry name" value="METHIONYL-TRNA FORMYLTRANSFERASE, MITOCHONDRIAL"/>
    <property type="match status" value="1"/>
</dbReference>
<feature type="domain" description="Formyl transferase N-terminal" evidence="9">
    <location>
        <begin position="6"/>
        <end position="183"/>
    </location>
</feature>
<organism evidence="11 12">
    <name type="scientific">Gilvimarinus gilvus</name>
    <dbReference type="NCBI Taxonomy" id="3058038"/>
    <lineage>
        <taxon>Bacteria</taxon>
        <taxon>Pseudomonadati</taxon>
        <taxon>Pseudomonadota</taxon>
        <taxon>Gammaproteobacteria</taxon>
        <taxon>Cellvibrionales</taxon>
        <taxon>Cellvibrionaceae</taxon>
        <taxon>Gilvimarinus</taxon>
    </lineage>
</organism>
<proteinExistence type="inferred from homology"/>
<evidence type="ECO:0000313" key="12">
    <source>
        <dbReference type="Proteomes" id="UP001273505"/>
    </source>
</evidence>
<dbReference type="CDD" id="cd08704">
    <property type="entry name" value="Met_tRNA_FMT_C"/>
    <property type="match status" value="1"/>
</dbReference>
<dbReference type="Gene3D" id="3.40.50.170">
    <property type="entry name" value="Formyl transferase, N-terminal domain"/>
    <property type="match status" value="1"/>
</dbReference>
<gene>
    <name evidence="8 11" type="primary">fmt</name>
    <name evidence="11" type="ORF">SCD92_05675</name>
</gene>
<comment type="caution">
    <text evidence="11">The sequence shown here is derived from an EMBL/GenBank/DDBJ whole genome shotgun (WGS) entry which is preliminary data.</text>
</comment>
<evidence type="ECO:0000256" key="8">
    <source>
        <dbReference type="HAMAP-Rule" id="MF_00182"/>
    </source>
</evidence>
<dbReference type="Proteomes" id="UP001273505">
    <property type="component" value="Unassembled WGS sequence"/>
</dbReference>
<comment type="catalytic activity">
    <reaction evidence="7 8">
        <text>L-methionyl-tRNA(fMet) + (6R)-10-formyltetrahydrofolate = N-formyl-L-methionyl-tRNA(fMet) + (6S)-5,6,7,8-tetrahydrofolate + H(+)</text>
        <dbReference type="Rhea" id="RHEA:24380"/>
        <dbReference type="Rhea" id="RHEA-COMP:9952"/>
        <dbReference type="Rhea" id="RHEA-COMP:9953"/>
        <dbReference type="ChEBI" id="CHEBI:15378"/>
        <dbReference type="ChEBI" id="CHEBI:57453"/>
        <dbReference type="ChEBI" id="CHEBI:78530"/>
        <dbReference type="ChEBI" id="CHEBI:78844"/>
        <dbReference type="ChEBI" id="CHEBI:195366"/>
        <dbReference type="EC" id="2.1.2.9"/>
    </reaction>
</comment>
<dbReference type="InterPro" id="IPR002376">
    <property type="entry name" value="Formyl_transf_N"/>
</dbReference>
<name>A0ABU4RX92_9GAMM</name>
<protein>
    <recommendedName>
        <fullName evidence="4 8">Methionyl-tRNA formyltransferase</fullName>
        <ecNumber evidence="3 8">2.1.2.9</ecNumber>
    </recommendedName>
</protein>
<dbReference type="PANTHER" id="PTHR11138">
    <property type="entry name" value="METHIONYL-TRNA FORMYLTRANSFERASE"/>
    <property type="match status" value="1"/>
</dbReference>
<evidence type="ECO:0000256" key="6">
    <source>
        <dbReference type="ARBA" id="ARBA00022917"/>
    </source>
</evidence>
<evidence type="ECO:0000259" key="9">
    <source>
        <dbReference type="Pfam" id="PF00551"/>
    </source>
</evidence>
<evidence type="ECO:0000256" key="2">
    <source>
        <dbReference type="ARBA" id="ARBA00010699"/>
    </source>
</evidence>
<dbReference type="InterPro" id="IPR036477">
    <property type="entry name" value="Formyl_transf_N_sf"/>
</dbReference>
<dbReference type="CDD" id="cd08646">
    <property type="entry name" value="FMT_core_Met-tRNA-FMT_N"/>
    <property type="match status" value="1"/>
</dbReference>
<keyword evidence="12" id="KW-1185">Reference proteome</keyword>
<evidence type="ECO:0000256" key="4">
    <source>
        <dbReference type="ARBA" id="ARBA00016014"/>
    </source>
</evidence>
<feature type="domain" description="Formyl transferase C-terminal" evidence="10">
    <location>
        <begin position="207"/>
        <end position="306"/>
    </location>
</feature>